<name>A0A6J4P2U9_9CYAN</name>
<gene>
    <name evidence="1" type="ORF">AVDCRST_MAG84-6214</name>
</gene>
<protein>
    <submittedName>
        <fullName evidence="1">Uncharacterized protein</fullName>
    </submittedName>
</protein>
<accession>A0A6J4P2U9</accession>
<organism evidence="1">
    <name type="scientific">uncultured Microcoleus sp</name>
    <dbReference type="NCBI Taxonomy" id="259945"/>
    <lineage>
        <taxon>Bacteria</taxon>
        <taxon>Bacillati</taxon>
        <taxon>Cyanobacteriota</taxon>
        <taxon>Cyanophyceae</taxon>
        <taxon>Oscillatoriophycideae</taxon>
        <taxon>Oscillatoriales</taxon>
        <taxon>Microcoleaceae</taxon>
        <taxon>Microcoleus</taxon>
        <taxon>environmental samples</taxon>
    </lineage>
</organism>
<evidence type="ECO:0000313" key="1">
    <source>
        <dbReference type="EMBL" id="CAA9402789.1"/>
    </source>
</evidence>
<reference evidence="1" key="1">
    <citation type="submission" date="2020-02" db="EMBL/GenBank/DDBJ databases">
        <authorList>
            <person name="Meier V. D."/>
        </authorList>
    </citation>
    <scope>NUCLEOTIDE SEQUENCE</scope>
    <source>
        <strain evidence="1">AVDCRST_MAG84</strain>
    </source>
</reference>
<proteinExistence type="predicted"/>
<dbReference type="EMBL" id="CADCTZ010001513">
    <property type="protein sequence ID" value="CAA9402789.1"/>
    <property type="molecule type" value="Genomic_DNA"/>
</dbReference>
<dbReference type="AlphaFoldDB" id="A0A6J4P2U9"/>
<sequence>MLTAARVMPSDTRPTHSPEAIGSIVLIQTLSQDSEVVLARLIDSLTMSKDDPSAPLVGGVIFVRNSLICF</sequence>